<dbReference type="AlphaFoldDB" id="A0A8S1RW24"/>
<reference evidence="1" key="1">
    <citation type="submission" date="2021-01" db="EMBL/GenBank/DDBJ databases">
        <authorList>
            <consortium name="Genoscope - CEA"/>
            <person name="William W."/>
        </authorList>
    </citation>
    <scope>NUCLEOTIDE SEQUENCE</scope>
</reference>
<proteinExistence type="predicted"/>
<protein>
    <submittedName>
        <fullName evidence="1">Uncharacterized protein</fullName>
    </submittedName>
</protein>
<dbReference type="Proteomes" id="UP000692954">
    <property type="component" value="Unassembled WGS sequence"/>
</dbReference>
<dbReference type="EMBL" id="CAJJDN010000316">
    <property type="protein sequence ID" value="CAD8130684.1"/>
    <property type="molecule type" value="Genomic_DNA"/>
</dbReference>
<evidence type="ECO:0000313" key="2">
    <source>
        <dbReference type="Proteomes" id="UP000692954"/>
    </source>
</evidence>
<comment type="caution">
    <text evidence="1">The sequence shown here is derived from an EMBL/GenBank/DDBJ whole genome shotgun (WGS) entry which is preliminary data.</text>
</comment>
<accession>A0A8S1RW24</accession>
<evidence type="ECO:0000313" key="1">
    <source>
        <dbReference type="EMBL" id="CAD8130684.1"/>
    </source>
</evidence>
<name>A0A8S1RW24_9CILI</name>
<organism evidence="1 2">
    <name type="scientific">Paramecium sonneborni</name>
    <dbReference type="NCBI Taxonomy" id="65129"/>
    <lineage>
        <taxon>Eukaryota</taxon>
        <taxon>Sar</taxon>
        <taxon>Alveolata</taxon>
        <taxon>Ciliophora</taxon>
        <taxon>Intramacronucleata</taxon>
        <taxon>Oligohymenophorea</taxon>
        <taxon>Peniculida</taxon>
        <taxon>Parameciidae</taxon>
        <taxon>Paramecium</taxon>
    </lineage>
</organism>
<sequence length="331" mass="38790">MCINIGLNVIRQNYTNANFFIQFLPKNDTNIYVIFDQYLKDQEAIYLSEIISLPSFSGLQFKVSKEGIPLNFTSLVEQKASKLNQSYQLIQSISIINYSFKFFVNIYLIGFNSYSLDILQNNYQANEDFYQQILLTSINIYINVSSLSVAYSIYPNMLIIGLSTYDTIYLFQYLPYSNSIINYLNNTFKEKFSGFFIEISQYYNFNSKQILTFNFTKSFTLNQKLLFNNIQFNSIQVIVNMQKLSSFLYINNINEVIILSIDQNSFPIPIALIQVNFTIKQINLVSSQLILSYLFNNESNPCFQVWNVQYLPRFYYVNDLYCVNFDNNITI</sequence>
<keyword evidence="2" id="KW-1185">Reference proteome</keyword>
<gene>
    <name evidence="1" type="ORF">PSON_ATCC_30995.1.T3150003</name>
</gene>
<dbReference type="OrthoDB" id="10639932at2759"/>